<evidence type="ECO:0000256" key="2">
    <source>
        <dbReference type="ARBA" id="ARBA00022980"/>
    </source>
</evidence>
<evidence type="ECO:0000256" key="1">
    <source>
        <dbReference type="ARBA" id="ARBA00009254"/>
    </source>
</evidence>
<dbReference type="CDD" id="cd00427">
    <property type="entry name" value="Ribosomal_L29_HIP"/>
    <property type="match status" value="1"/>
</dbReference>
<proteinExistence type="inferred from homology"/>
<sequence length="67" mass="7952">MKMSEIKELTDQELLERIDDTKNMLTRMKMNHAVSPLENPNQIKNVRKDVARLLTEQSQRELNKQND</sequence>
<dbReference type="Proteomes" id="UP000064893">
    <property type="component" value="Chromosome"/>
</dbReference>
<keyword evidence="2 5" id="KW-0689">Ribosomal protein</keyword>
<name>A0A0S2I2X5_9BACT</name>
<dbReference type="PROSITE" id="PS00579">
    <property type="entry name" value="RIBOSOMAL_L29"/>
    <property type="match status" value="1"/>
</dbReference>
<comment type="similarity">
    <text evidence="1 5">Belongs to the universal ribosomal protein uL29 family.</text>
</comment>
<organism evidence="6 7">
    <name type="scientific">Salinivirga cyanobacteriivorans</name>
    <dbReference type="NCBI Taxonomy" id="1307839"/>
    <lineage>
        <taxon>Bacteria</taxon>
        <taxon>Pseudomonadati</taxon>
        <taxon>Bacteroidota</taxon>
        <taxon>Bacteroidia</taxon>
        <taxon>Bacteroidales</taxon>
        <taxon>Salinivirgaceae</taxon>
        <taxon>Salinivirga</taxon>
    </lineage>
</organism>
<dbReference type="Pfam" id="PF00831">
    <property type="entry name" value="Ribosomal_L29"/>
    <property type="match status" value="1"/>
</dbReference>
<dbReference type="KEGG" id="blq:L21SP5_03050"/>
<evidence type="ECO:0000256" key="5">
    <source>
        <dbReference type="HAMAP-Rule" id="MF_00374"/>
    </source>
</evidence>
<protein>
    <recommendedName>
        <fullName evidence="4 5">Large ribosomal subunit protein uL29</fullName>
    </recommendedName>
</protein>
<dbReference type="OrthoDB" id="5296761at2"/>
<dbReference type="STRING" id="1307839.L21SP5_03050"/>
<dbReference type="AlphaFoldDB" id="A0A0S2I2X5"/>
<dbReference type="RefSeq" id="WP_057954025.1">
    <property type="nucleotide sequence ID" value="NZ_CP013118.1"/>
</dbReference>
<gene>
    <name evidence="5 6" type="primary">rpmC</name>
    <name evidence="6" type="ORF">L21SP5_03050</name>
</gene>
<evidence type="ECO:0000313" key="6">
    <source>
        <dbReference type="EMBL" id="ALO16670.1"/>
    </source>
</evidence>
<dbReference type="NCBIfam" id="TIGR00012">
    <property type="entry name" value="L29"/>
    <property type="match status" value="1"/>
</dbReference>
<keyword evidence="7" id="KW-1185">Reference proteome</keyword>
<keyword evidence="3 5" id="KW-0687">Ribonucleoprotein</keyword>
<dbReference type="GO" id="GO:0003735">
    <property type="term" value="F:structural constituent of ribosome"/>
    <property type="evidence" value="ECO:0007669"/>
    <property type="project" value="InterPro"/>
</dbReference>
<dbReference type="HAMAP" id="MF_00374">
    <property type="entry name" value="Ribosomal_uL29"/>
    <property type="match status" value="1"/>
</dbReference>
<dbReference type="Gene3D" id="1.10.287.310">
    <property type="match status" value="1"/>
</dbReference>
<dbReference type="EMBL" id="CP013118">
    <property type="protein sequence ID" value="ALO16670.1"/>
    <property type="molecule type" value="Genomic_DNA"/>
</dbReference>
<dbReference type="GO" id="GO:0006412">
    <property type="term" value="P:translation"/>
    <property type="evidence" value="ECO:0007669"/>
    <property type="project" value="UniProtKB-UniRule"/>
</dbReference>
<dbReference type="SUPFAM" id="SSF46561">
    <property type="entry name" value="Ribosomal protein L29 (L29p)"/>
    <property type="match status" value="1"/>
</dbReference>
<dbReference type="GO" id="GO:1990904">
    <property type="term" value="C:ribonucleoprotein complex"/>
    <property type="evidence" value="ECO:0007669"/>
    <property type="project" value="UniProtKB-KW"/>
</dbReference>
<evidence type="ECO:0000256" key="4">
    <source>
        <dbReference type="ARBA" id="ARBA00035204"/>
    </source>
</evidence>
<dbReference type="InterPro" id="IPR018254">
    <property type="entry name" value="Ribosomal_uL29_CS"/>
</dbReference>
<accession>A0A0S2I2X5</accession>
<dbReference type="GO" id="GO:0005840">
    <property type="term" value="C:ribosome"/>
    <property type="evidence" value="ECO:0007669"/>
    <property type="project" value="UniProtKB-KW"/>
</dbReference>
<reference evidence="6 7" key="1">
    <citation type="submission" date="2015-11" db="EMBL/GenBank/DDBJ databases">
        <title>Description and complete genome sequence of a novel strain predominating in hypersaline microbial mats and representing a new family of the Bacteriodetes phylum.</title>
        <authorList>
            <person name="Spring S."/>
            <person name="Bunk B."/>
            <person name="Sproer C."/>
            <person name="Klenk H.-P."/>
        </authorList>
    </citation>
    <scope>NUCLEOTIDE SEQUENCE [LARGE SCALE GENOMIC DNA]</scope>
    <source>
        <strain evidence="6 7">L21-Spi-D4</strain>
    </source>
</reference>
<dbReference type="InterPro" id="IPR036049">
    <property type="entry name" value="Ribosomal_uL29_sf"/>
</dbReference>
<evidence type="ECO:0000313" key="7">
    <source>
        <dbReference type="Proteomes" id="UP000064893"/>
    </source>
</evidence>
<evidence type="ECO:0000256" key="3">
    <source>
        <dbReference type="ARBA" id="ARBA00023274"/>
    </source>
</evidence>
<dbReference type="InterPro" id="IPR001854">
    <property type="entry name" value="Ribosomal_uL29"/>
</dbReference>